<dbReference type="SUPFAM" id="SSF63418">
    <property type="entry name" value="MurE/MurF N-terminal domain"/>
    <property type="match status" value="1"/>
</dbReference>
<feature type="compositionally biased region" description="Low complexity" evidence="12">
    <location>
        <begin position="461"/>
        <end position="482"/>
    </location>
</feature>
<dbReference type="EMBL" id="BAAARY010000004">
    <property type="protein sequence ID" value="GAA2517283.1"/>
    <property type="molecule type" value="Genomic_DNA"/>
</dbReference>
<feature type="domain" description="Mur ligase C-terminal" evidence="14">
    <location>
        <begin position="317"/>
        <end position="444"/>
    </location>
</feature>
<keyword evidence="7 10" id="KW-0573">Peptidoglycan synthesis</keyword>
<feature type="region of interest" description="Disordered" evidence="12">
    <location>
        <begin position="456"/>
        <end position="482"/>
    </location>
</feature>
<evidence type="ECO:0000256" key="10">
    <source>
        <dbReference type="HAMAP-Rule" id="MF_02019"/>
    </source>
</evidence>
<dbReference type="Gene3D" id="3.90.190.20">
    <property type="entry name" value="Mur ligase, C-terminal domain"/>
    <property type="match status" value="1"/>
</dbReference>
<dbReference type="Gene3D" id="3.40.1390.10">
    <property type="entry name" value="MurE/MurF, N-terminal domain"/>
    <property type="match status" value="1"/>
</dbReference>
<dbReference type="Proteomes" id="UP001499978">
    <property type="component" value="Unassembled WGS sequence"/>
</dbReference>
<keyword evidence="2 10" id="KW-0436">Ligase</keyword>
<keyword evidence="4 10" id="KW-0547">Nucleotide-binding</keyword>
<evidence type="ECO:0000256" key="5">
    <source>
        <dbReference type="ARBA" id="ARBA00022840"/>
    </source>
</evidence>
<dbReference type="SUPFAM" id="SSF53244">
    <property type="entry name" value="MurD-like peptide ligases, peptide-binding domain"/>
    <property type="match status" value="1"/>
</dbReference>
<dbReference type="Pfam" id="PF02875">
    <property type="entry name" value="Mur_ligase_C"/>
    <property type="match status" value="1"/>
</dbReference>
<reference evidence="17" key="1">
    <citation type="journal article" date="2019" name="Int. J. Syst. Evol. Microbiol.">
        <title>The Global Catalogue of Microorganisms (GCM) 10K type strain sequencing project: providing services to taxonomists for standard genome sequencing and annotation.</title>
        <authorList>
            <consortium name="The Broad Institute Genomics Platform"/>
            <consortium name="The Broad Institute Genome Sequencing Center for Infectious Disease"/>
            <person name="Wu L."/>
            <person name="Ma J."/>
        </authorList>
    </citation>
    <scope>NUCLEOTIDE SEQUENCE [LARGE SCALE GENOMIC DNA]</scope>
    <source>
        <strain evidence="17">JCM 3367</strain>
    </source>
</reference>
<dbReference type="InterPro" id="IPR036615">
    <property type="entry name" value="Mur_ligase_C_dom_sf"/>
</dbReference>
<organism evidence="16 17">
    <name type="scientific">Pilimelia columellifera subsp. columellifera</name>
    <dbReference type="NCBI Taxonomy" id="706583"/>
    <lineage>
        <taxon>Bacteria</taxon>
        <taxon>Bacillati</taxon>
        <taxon>Actinomycetota</taxon>
        <taxon>Actinomycetes</taxon>
        <taxon>Micromonosporales</taxon>
        <taxon>Micromonosporaceae</taxon>
        <taxon>Pilimelia</taxon>
    </lineage>
</organism>
<evidence type="ECO:0000256" key="1">
    <source>
        <dbReference type="ARBA" id="ARBA00022490"/>
    </source>
</evidence>
<evidence type="ECO:0000256" key="12">
    <source>
        <dbReference type="SAM" id="MobiDB-lite"/>
    </source>
</evidence>
<dbReference type="GO" id="GO:0016874">
    <property type="term" value="F:ligase activity"/>
    <property type="evidence" value="ECO:0007669"/>
    <property type="project" value="UniProtKB-KW"/>
</dbReference>
<keyword evidence="9 10" id="KW-0961">Cell wall biogenesis/degradation</keyword>
<evidence type="ECO:0000259" key="15">
    <source>
        <dbReference type="Pfam" id="PF08245"/>
    </source>
</evidence>
<dbReference type="EC" id="6.3.2.10" evidence="10 11"/>
<protein>
    <recommendedName>
        <fullName evidence="10 11">UDP-N-acetylmuramoyl-tripeptide--D-alanyl-D-alanine ligase</fullName>
        <ecNumber evidence="10 11">6.3.2.10</ecNumber>
    </recommendedName>
    <alternativeName>
        <fullName evidence="10">D-alanyl-D-alanine-adding enzyme</fullName>
    </alternativeName>
</protein>
<keyword evidence="8 10" id="KW-0131">Cell cycle</keyword>
<dbReference type="InterPro" id="IPR000713">
    <property type="entry name" value="Mur_ligase_N"/>
</dbReference>
<comment type="caution">
    <text evidence="10">Lacks conserved residue(s) required for the propagation of feature annotation.</text>
</comment>
<evidence type="ECO:0000256" key="7">
    <source>
        <dbReference type="ARBA" id="ARBA00022984"/>
    </source>
</evidence>
<dbReference type="SUPFAM" id="SSF53623">
    <property type="entry name" value="MurD-like peptide ligases, catalytic domain"/>
    <property type="match status" value="1"/>
</dbReference>
<gene>
    <name evidence="10" type="primary">murF</name>
    <name evidence="16" type="ORF">GCM10010201_12630</name>
</gene>
<comment type="caution">
    <text evidence="16">The sequence shown here is derived from an EMBL/GenBank/DDBJ whole genome shotgun (WGS) entry which is preliminary data.</text>
</comment>
<dbReference type="InterPro" id="IPR005863">
    <property type="entry name" value="UDP-N-AcMur_synth"/>
</dbReference>
<dbReference type="PANTHER" id="PTHR43024:SF1">
    <property type="entry name" value="UDP-N-ACETYLMURAMOYL-TRIPEPTIDE--D-ALANYL-D-ALANINE LIGASE"/>
    <property type="match status" value="1"/>
</dbReference>
<dbReference type="Pfam" id="PF01225">
    <property type="entry name" value="Mur_ligase"/>
    <property type="match status" value="1"/>
</dbReference>
<dbReference type="InterPro" id="IPR051046">
    <property type="entry name" value="MurCDEF_CellWall_CoF430Synth"/>
</dbReference>
<keyword evidence="3 10" id="KW-0132">Cell division</keyword>
<comment type="catalytic activity">
    <reaction evidence="10 11">
        <text>D-alanyl-D-alanine + UDP-N-acetyl-alpha-D-muramoyl-L-alanyl-gamma-D-glutamyl-meso-2,6-diaminopimelate + ATP = UDP-N-acetyl-alpha-D-muramoyl-L-alanyl-gamma-D-glutamyl-meso-2,6-diaminopimeloyl-D-alanyl-D-alanine + ADP + phosphate + H(+)</text>
        <dbReference type="Rhea" id="RHEA:28374"/>
        <dbReference type="ChEBI" id="CHEBI:15378"/>
        <dbReference type="ChEBI" id="CHEBI:30616"/>
        <dbReference type="ChEBI" id="CHEBI:43474"/>
        <dbReference type="ChEBI" id="CHEBI:57822"/>
        <dbReference type="ChEBI" id="CHEBI:61386"/>
        <dbReference type="ChEBI" id="CHEBI:83905"/>
        <dbReference type="ChEBI" id="CHEBI:456216"/>
        <dbReference type="EC" id="6.3.2.10"/>
    </reaction>
</comment>
<evidence type="ECO:0000256" key="11">
    <source>
        <dbReference type="RuleBase" id="RU004136"/>
    </source>
</evidence>
<evidence type="ECO:0000259" key="13">
    <source>
        <dbReference type="Pfam" id="PF01225"/>
    </source>
</evidence>
<feature type="domain" description="Mur ligase N-terminal catalytic" evidence="13">
    <location>
        <begin position="28"/>
        <end position="72"/>
    </location>
</feature>
<keyword evidence="17" id="KW-1185">Reference proteome</keyword>
<dbReference type="Pfam" id="PF08245">
    <property type="entry name" value="Mur_ligase_M"/>
    <property type="match status" value="1"/>
</dbReference>
<dbReference type="NCBIfam" id="TIGR01143">
    <property type="entry name" value="murF"/>
    <property type="match status" value="1"/>
</dbReference>
<evidence type="ECO:0000313" key="17">
    <source>
        <dbReference type="Proteomes" id="UP001499978"/>
    </source>
</evidence>
<dbReference type="RefSeq" id="WP_344169679.1">
    <property type="nucleotide sequence ID" value="NZ_BAAARY010000004.1"/>
</dbReference>
<dbReference type="InterPro" id="IPR013221">
    <property type="entry name" value="Mur_ligase_cen"/>
</dbReference>
<comment type="pathway">
    <text evidence="10 11">Cell wall biogenesis; peptidoglycan biosynthesis.</text>
</comment>
<dbReference type="InterPro" id="IPR036565">
    <property type="entry name" value="Mur-like_cat_sf"/>
</dbReference>
<keyword evidence="5 10" id="KW-0067">ATP-binding</keyword>
<dbReference type="Gene3D" id="3.40.1190.10">
    <property type="entry name" value="Mur-like, catalytic domain"/>
    <property type="match status" value="1"/>
</dbReference>
<comment type="subcellular location">
    <subcellularLocation>
        <location evidence="10 11">Cytoplasm</location>
    </subcellularLocation>
</comment>
<name>A0ABP6AJU4_9ACTN</name>
<evidence type="ECO:0000256" key="4">
    <source>
        <dbReference type="ARBA" id="ARBA00022741"/>
    </source>
</evidence>
<accession>A0ABP6AJU4</accession>
<comment type="similarity">
    <text evidence="10">Belongs to the MurCDEF family. MurF subfamily.</text>
</comment>
<evidence type="ECO:0000256" key="6">
    <source>
        <dbReference type="ARBA" id="ARBA00022960"/>
    </source>
</evidence>
<evidence type="ECO:0000256" key="2">
    <source>
        <dbReference type="ARBA" id="ARBA00022598"/>
    </source>
</evidence>
<evidence type="ECO:0000313" key="16">
    <source>
        <dbReference type="EMBL" id="GAA2517283.1"/>
    </source>
</evidence>
<dbReference type="InterPro" id="IPR035911">
    <property type="entry name" value="MurE/MurF_N"/>
</dbReference>
<keyword evidence="6 10" id="KW-0133">Cell shape</keyword>
<evidence type="ECO:0000259" key="14">
    <source>
        <dbReference type="Pfam" id="PF02875"/>
    </source>
</evidence>
<evidence type="ECO:0000256" key="3">
    <source>
        <dbReference type="ARBA" id="ARBA00022618"/>
    </source>
</evidence>
<comment type="function">
    <text evidence="10 11">Involved in cell wall formation. Catalyzes the final step in the synthesis of UDP-N-acetylmuramoyl-pentapeptide, the precursor of murein.</text>
</comment>
<feature type="domain" description="Mur ligase central" evidence="15">
    <location>
        <begin position="108"/>
        <end position="294"/>
    </location>
</feature>
<dbReference type="HAMAP" id="MF_02019">
    <property type="entry name" value="MurF"/>
    <property type="match status" value="1"/>
</dbReference>
<sequence length="482" mass="49121">MIPVTLGEIATIVGGALVGDPDVTVTDGVEFDSRAVVPGGLFVAFAGEKVDGHDFAADAVAAGAVGALAARPLPDLPTVVVPDATAALGRLASAVLARLPELTVIGLTASSGKTTTKDYLAQLLAELGPTVAPPGSFNNELGHPYTVCKATERTRYLVLELGARGIGHIRQLCGIAPPTVGVVLNVGDAHVGEFGSIEATARAKGELVEALPADGLAVLNSDDPRVRAMAGRTAAATVLVGEAADADIRAVNVRMDDRGRATYTLVAAEGRAPVRLAVAGSHQVGNTLAAAAVALRLGYPLARLGPALGRLRQLSGRRMDVFDRPDGVTVIDDSYNANPSSMAAALHALVAVAGGRRTVAVLGYMAELGEAETAGHREVGRLAAAEGVAELVVVGDLARAIYDGASGLSGWAGRARLVADQAEAVAALRELLTPGDVVLVKGSRYRTWTVADDLRDSANETGPATAARPPARPASAGERTAL</sequence>
<dbReference type="PANTHER" id="PTHR43024">
    <property type="entry name" value="UDP-N-ACETYLMURAMOYL-TRIPEPTIDE--D-ALANYL-D-ALANINE LIGASE"/>
    <property type="match status" value="1"/>
</dbReference>
<evidence type="ECO:0000256" key="9">
    <source>
        <dbReference type="ARBA" id="ARBA00023316"/>
    </source>
</evidence>
<proteinExistence type="inferred from homology"/>
<evidence type="ECO:0000256" key="8">
    <source>
        <dbReference type="ARBA" id="ARBA00023306"/>
    </source>
</evidence>
<keyword evidence="1 10" id="KW-0963">Cytoplasm</keyword>
<dbReference type="InterPro" id="IPR004101">
    <property type="entry name" value="Mur_ligase_C"/>
</dbReference>